<evidence type="ECO:0000313" key="3">
    <source>
        <dbReference type="Proteomes" id="UP000826234"/>
    </source>
</evidence>
<evidence type="ECO:0000313" key="2">
    <source>
        <dbReference type="EMBL" id="KAH0615428.1"/>
    </source>
</evidence>
<dbReference type="Proteomes" id="UP000826234">
    <property type="component" value="Unassembled WGS sequence"/>
</dbReference>
<accession>A0ABQ7SDV0</accession>
<name>A0ABQ7SDV0_PHRPL</name>
<comment type="caution">
    <text evidence="2">The sequence shown here is derived from an EMBL/GenBank/DDBJ whole genome shotgun (WGS) entry which is preliminary data.</text>
</comment>
<evidence type="ECO:0008006" key="4">
    <source>
        <dbReference type="Google" id="ProtNLM"/>
    </source>
</evidence>
<proteinExistence type="predicted"/>
<keyword evidence="3" id="KW-1185">Reference proteome</keyword>
<feature type="compositionally biased region" description="Polar residues" evidence="1">
    <location>
        <begin position="187"/>
        <end position="203"/>
    </location>
</feature>
<evidence type="ECO:0000256" key="1">
    <source>
        <dbReference type="SAM" id="MobiDB-lite"/>
    </source>
</evidence>
<reference evidence="2 3" key="1">
    <citation type="journal article" date="2022" name="Gigascience">
        <title>A chromosome-level genome assembly and annotation of the desert horned lizard, Phrynosoma platyrhinos, provides insight into chromosomal rearrangements among reptiles.</title>
        <authorList>
            <person name="Koochekian N."/>
            <person name="Ascanio A."/>
            <person name="Farleigh K."/>
            <person name="Card D.C."/>
            <person name="Schield D.R."/>
            <person name="Castoe T.A."/>
            <person name="Jezkova T."/>
        </authorList>
    </citation>
    <scope>NUCLEOTIDE SEQUENCE [LARGE SCALE GENOMIC DNA]</scope>
    <source>
        <strain evidence="2">NK-2021</strain>
    </source>
</reference>
<feature type="region of interest" description="Disordered" evidence="1">
    <location>
        <begin position="182"/>
        <end position="207"/>
    </location>
</feature>
<dbReference type="PANTHER" id="PTHR31431">
    <property type="entry name" value="NUCLEOPORIN NUP188 HOMOLOG"/>
    <property type="match status" value="1"/>
</dbReference>
<dbReference type="InterPro" id="IPR044840">
    <property type="entry name" value="Nup188"/>
</dbReference>
<gene>
    <name evidence="2" type="ORF">JD844_004639</name>
</gene>
<protein>
    <recommendedName>
        <fullName evidence="4">Interleukin-6</fullName>
    </recommendedName>
</protein>
<dbReference type="EMBL" id="JAIPUX010005291">
    <property type="protein sequence ID" value="KAH0615428.1"/>
    <property type="molecule type" value="Genomic_DNA"/>
</dbReference>
<dbReference type="PANTHER" id="PTHR31431:SF1">
    <property type="entry name" value="NUCLEOPORIN NUP188"/>
    <property type="match status" value="1"/>
</dbReference>
<sequence>MFCMFQVNLCYLCQACTSLLHSRKMLQHYLQTKNGDSLPSAVMPRIQRPLQASAKPPSSETEAAEQKALRTVQYSLLKILSKSLAALRHFTPDICQILLDQLDKKKETLTLPAGLTTQQEGNKTLKSLLMFTMENCFYLLISQAVRYLKDPAVHPRDKQRMKQELSSELSTLLSSLSRYFRRGGPSSPATSILPSPQGKSSSKLGPEGQEPLFQLVQAFVRHVQR</sequence>
<organism evidence="2 3">
    <name type="scientific">Phrynosoma platyrhinos</name>
    <name type="common">Desert horned lizard</name>
    <dbReference type="NCBI Taxonomy" id="52577"/>
    <lineage>
        <taxon>Eukaryota</taxon>
        <taxon>Metazoa</taxon>
        <taxon>Chordata</taxon>
        <taxon>Craniata</taxon>
        <taxon>Vertebrata</taxon>
        <taxon>Euteleostomi</taxon>
        <taxon>Lepidosauria</taxon>
        <taxon>Squamata</taxon>
        <taxon>Bifurcata</taxon>
        <taxon>Unidentata</taxon>
        <taxon>Episquamata</taxon>
        <taxon>Toxicofera</taxon>
        <taxon>Iguania</taxon>
        <taxon>Phrynosomatidae</taxon>
        <taxon>Phrynosomatinae</taxon>
        <taxon>Phrynosoma</taxon>
    </lineage>
</organism>